<dbReference type="AlphaFoldDB" id="A0A5C8NY68"/>
<protein>
    <submittedName>
        <fullName evidence="1">TIGR04438 family Trp-rich protein</fullName>
    </submittedName>
</protein>
<name>A0A5C8NY68_9BURK</name>
<evidence type="ECO:0000313" key="2">
    <source>
        <dbReference type="Proteomes" id="UP000321548"/>
    </source>
</evidence>
<sequence length="92" mass="10495">MPFVWAGVLLLALRAFGVDPVTEWSWGWILAPFACAFVWFEIVEPLFGLDRVSDPGEELAEVRRKRIEAMFPHFRFRRRVAARASAQDDSGG</sequence>
<proteinExistence type="predicted"/>
<reference evidence="1 2" key="1">
    <citation type="submission" date="2019-06" db="EMBL/GenBank/DDBJ databases">
        <title>Quisquiliibacterium sp. nov., isolated from a maize field.</title>
        <authorList>
            <person name="Lin S.-Y."/>
            <person name="Tsai C.-F."/>
            <person name="Young C.-C."/>
        </authorList>
    </citation>
    <scope>NUCLEOTIDE SEQUENCE [LARGE SCALE GENOMIC DNA]</scope>
    <source>
        <strain evidence="1 2">CC-CFT501</strain>
    </source>
</reference>
<dbReference type="InterPro" id="IPR031044">
    <property type="entry name" value="Small_Trp_rich"/>
</dbReference>
<dbReference type="EMBL" id="VDUY01000003">
    <property type="protein sequence ID" value="TXL66189.1"/>
    <property type="molecule type" value="Genomic_DNA"/>
</dbReference>
<dbReference type="RefSeq" id="WP_147704101.1">
    <property type="nucleotide sequence ID" value="NZ_VDUY01000003.1"/>
</dbReference>
<dbReference type="NCBIfam" id="TIGR04438">
    <property type="entry name" value="small_Trp_rich"/>
    <property type="match status" value="1"/>
</dbReference>
<keyword evidence="2" id="KW-1185">Reference proteome</keyword>
<comment type="caution">
    <text evidence="1">The sequence shown here is derived from an EMBL/GenBank/DDBJ whole genome shotgun (WGS) entry which is preliminary data.</text>
</comment>
<gene>
    <name evidence="1" type="ORF">FHP08_08935</name>
</gene>
<dbReference type="Proteomes" id="UP000321548">
    <property type="component" value="Unassembled WGS sequence"/>
</dbReference>
<evidence type="ECO:0000313" key="1">
    <source>
        <dbReference type="EMBL" id="TXL66189.1"/>
    </source>
</evidence>
<organism evidence="1 2">
    <name type="scientific">Zeimonas arvi</name>
    <dbReference type="NCBI Taxonomy" id="2498847"/>
    <lineage>
        <taxon>Bacteria</taxon>
        <taxon>Pseudomonadati</taxon>
        <taxon>Pseudomonadota</taxon>
        <taxon>Betaproteobacteria</taxon>
        <taxon>Burkholderiales</taxon>
        <taxon>Burkholderiaceae</taxon>
        <taxon>Zeimonas</taxon>
    </lineage>
</organism>
<dbReference type="OrthoDB" id="8689816at2"/>
<accession>A0A5C8NY68</accession>